<evidence type="ECO:0000313" key="5">
    <source>
        <dbReference type="Proteomes" id="UP000821853"/>
    </source>
</evidence>
<dbReference type="GO" id="GO:0004222">
    <property type="term" value="F:metalloendopeptidase activity"/>
    <property type="evidence" value="ECO:0007669"/>
    <property type="project" value="InterPro"/>
</dbReference>
<accession>A0A9J6H304</accession>
<dbReference type="VEuPathDB" id="VectorBase:HLOH_060909"/>
<protein>
    <recommendedName>
        <fullName evidence="3">Peptidase M13 N-terminal domain-containing protein</fullName>
    </recommendedName>
</protein>
<evidence type="ECO:0000256" key="2">
    <source>
        <dbReference type="SAM" id="MobiDB-lite"/>
    </source>
</evidence>
<evidence type="ECO:0000256" key="1">
    <source>
        <dbReference type="ARBA" id="ARBA00007357"/>
    </source>
</evidence>
<dbReference type="InterPro" id="IPR008753">
    <property type="entry name" value="Peptidase_M13_N"/>
</dbReference>
<gene>
    <name evidence="4" type="ORF">HPB48_007172</name>
</gene>
<dbReference type="InterPro" id="IPR000718">
    <property type="entry name" value="Peptidase_M13"/>
</dbReference>
<name>A0A9J6H304_HAELO</name>
<dbReference type="SUPFAM" id="SSF55486">
    <property type="entry name" value="Metalloproteases ('zincins'), catalytic domain"/>
    <property type="match status" value="2"/>
</dbReference>
<feature type="region of interest" description="Disordered" evidence="2">
    <location>
        <begin position="1"/>
        <end position="107"/>
    </location>
</feature>
<dbReference type="Proteomes" id="UP000821853">
    <property type="component" value="Chromosome 9"/>
</dbReference>
<dbReference type="AlphaFoldDB" id="A0A9J6H304"/>
<sequence>MDHRTSNKPFSYLQPTLKMPSPYVEQALFPNSPRSPEKNRVKFYNESAEDAAATPSEPSVGKSAADTFPDSSPSAKTTAEKSPVRTQEAAMAPATVASGAKTTSPKAAVRALGPTTRSANLFSYIDNPLLLECSSFITAEEEADGYSPIERQTAEDEVALTKDSQRTTGISGEGPITSGVYYAITGAVGTLKNLNLKTISVRGAVATVFSTLLVCLVVTLATGWTSGTGSDHNIGGSSGKAALPVGGGRNAMVETRGEAVLTTAGPETSKKSFTLVDYEETKAPGGDPANPPPFECDTEACQWQRRLVDDKLDLTSDPCVDFYSYVCSPAWELSGDLPYRAAGQVFLIKEVTRYVCTTAGYRYLQEHMHILPEEAGDGEHNFLHHSSLLLSACLNNTAPRGVDQWDGVRAILRMVGLEDWPYMEPPLPPPGQSFRLDSVLKLVDLQLAIFPIVHVSLRKSHESGPYDLYVDAPRNFLFMQYELQKDNESLPYKEIVRQTLVLWKTLPDSNSIAEDIVLFEGQLFSASEPFVKSPWAKNAVYATKKFPRFPKFNVSEYLLYLRKSSEQTVVLNPAYLSKLSTILRKQTPRTILNFVGFLVVVQVSPLLPYELIPRDLIRVGYPSFQHYVDARTQSCFHMVNRLFPHGVRWVLRDILAKTTDLDFQWSSTTQKIVSSLEHTFRSGSTWMHSDDVTGTIARLKSLHVGYLAGQEPEEDIQHYYASVSATYQPNALVRYYGRLLAASLRKYWESKSGGANYDARFTERSTDLEAAWTRSPESTLRVYLTSSSVVAASLVTRADYPSSLFPLMAADVTQALFSASLDDPQWSGWTRDRFHALQYCLLERRADRLSIERLLFVNYAAGFCVTKKEEEQTRKRLRYRLNLPPRVRVNLALLDLKEFRDAFGCPHQLGATRCPVWKQQEPVAAED</sequence>
<dbReference type="PROSITE" id="PS51885">
    <property type="entry name" value="NEPRILYSIN"/>
    <property type="match status" value="1"/>
</dbReference>
<evidence type="ECO:0000259" key="3">
    <source>
        <dbReference type="Pfam" id="PF05649"/>
    </source>
</evidence>
<keyword evidence="5" id="KW-1185">Reference proteome</keyword>
<dbReference type="GO" id="GO:0005886">
    <property type="term" value="C:plasma membrane"/>
    <property type="evidence" value="ECO:0007669"/>
    <property type="project" value="TreeGrafter"/>
</dbReference>
<dbReference type="GO" id="GO:0016485">
    <property type="term" value="P:protein processing"/>
    <property type="evidence" value="ECO:0007669"/>
    <property type="project" value="TreeGrafter"/>
</dbReference>
<proteinExistence type="inferred from homology"/>
<comment type="similarity">
    <text evidence="1">Belongs to the peptidase M13 family.</text>
</comment>
<dbReference type="Pfam" id="PF05649">
    <property type="entry name" value="Peptidase_M13_N"/>
    <property type="match status" value="1"/>
</dbReference>
<dbReference type="OrthoDB" id="6507086at2759"/>
<reference evidence="4 5" key="1">
    <citation type="journal article" date="2020" name="Cell">
        <title>Large-Scale Comparative Analyses of Tick Genomes Elucidate Their Genetic Diversity and Vector Capacities.</title>
        <authorList>
            <consortium name="Tick Genome and Microbiome Consortium (TIGMIC)"/>
            <person name="Jia N."/>
            <person name="Wang J."/>
            <person name="Shi W."/>
            <person name="Du L."/>
            <person name="Sun Y."/>
            <person name="Zhan W."/>
            <person name="Jiang J.F."/>
            <person name="Wang Q."/>
            <person name="Zhang B."/>
            <person name="Ji P."/>
            <person name="Bell-Sakyi L."/>
            <person name="Cui X.M."/>
            <person name="Yuan T.T."/>
            <person name="Jiang B.G."/>
            <person name="Yang W.F."/>
            <person name="Lam T.T."/>
            <person name="Chang Q.C."/>
            <person name="Ding S.J."/>
            <person name="Wang X.J."/>
            <person name="Zhu J.G."/>
            <person name="Ruan X.D."/>
            <person name="Zhao L."/>
            <person name="Wei J.T."/>
            <person name="Ye R.Z."/>
            <person name="Que T.C."/>
            <person name="Du C.H."/>
            <person name="Zhou Y.H."/>
            <person name="Cheng J.X."/>
            <person name="Dai P.F."/>
            <person name="Guo W.B."/>
            <person name="Han X.H."/>
            <person name="Huang E.J."/>
            <person name="Li L.F."/>
            <person name="Wei W."/>
            <person name="Gao Y.C."/>
            <person name="Liu J.Z."/>
            <person name="Shao H.Z."/>
            <person name="Wang X."/>
            <person name="Wang C.C."/>
            <person name="Yang T.C."/>
            <person name="Huo Q.B."/>
            <person name="Li W."/>
            <person name="Chen H.Y."/>
            <person name="Chen S.E."/>
            <person name="Zhou L.G."/>
            <person name="Ni X.B."/>
            <person name="Tian J.H."/>
            <person name="Sheng Y."/>
            <person name="Liu T."/>
            <person name="Pan Y.S."/>
            <person name="Xia L.Y."/>
            <person name="Li J."/>
            <person name="Zhao F."/>
            <person name="Cao W.C."/>
        </authorList>
    </citation>
    <scope>NUCLEOTIDE SEQUENCE [LARGE SCALE GENOMIC DNA]</scope>
    <source>
        <strain evidence="4">HaeL-2018</strain>
    </source>
</reference>
<dbReference type="Gene3D" id="3.40.390.10">
    <property type="entry name" value="Collagenase (Catalytic Domain)"/>
    <property type="match status" value="2"/>
</dbReference>
<evidence type="ECO:0000313" key="4">
    <source>
        <dbReference type="EMBL" id="KAH9382125.1"/>
    </source>
</evidence>
<comment type="caution">
    <text evidence="4">The sequence shown here is derived from an EMBL/GenBank/DDBJ whole genome shotgun (WGS) entry which is preliminary data.</text>
</comment>
<dbReference type="PANTHER" id="PTHR11733:SF241">
    <property type="entry name" value="GH26575P-RELATED"/>
    <property type="match status" value="1"/>
</dbReference>
<dbReference type="InterPro" id="IPR042089">
    <property type="entry name" value="Peptidase_M13_dom_2"/>
</dbReference>
<dbReference type="Gene3D" id="1.10.1380.10">
    <property type="entry name" value="Neutral endopeptidase , domain2"/>
    <property type="match status" value="1"/>
</dbReference>
<organism evidence="4 5">
    <name type="scientific">Haemaphysalis longicornis</name>
    <name type="common">Bush tick</name>
    <dbReference type="NCBI Taxonomy" id="44386"/>
    <lineage>
        <taxon>Eukaryota</taxon>
        <taxon>Metazoa</taxon>
        <taxon>Ecdysozoa</taxon>
        <taxon>Arthropoda</taxon>
        <taxon>Chelicerata</taxon>
        <taxon>Arachnida</taxon>
        <taxon>Acari</taxon>
        <taxon>Parasitiformes</taxon>
        <taxon>Ixodida</taxon>
        <taxon>Ixodoidea</taxon>
        <taxon>Ixodidae</taxon>
        <taxon>Haemaphysalinae</taxon>
        <taxon>Haemaphysalis</taxon>
    </lineage>
</organism>
<dbReference type="PANTHER" id="PTHR11733">
    <property type="entry name" value="ZINC METALLOPROTEASE FAMILY M13 NEPRILYSIN-RELATED"/>
    <property type="match status" value="1"/>
</dbReference>
<dbReference type="EMBL" id="JABSTR010000011">
    <property type="protein sequence ID" value="KAH9382125.1"/>
    <property type="molecule type" value="Genomic_DNA"/>
</dbReference>
<feature type="domain" description="Peptidase M13 N-terminal" evidence="3">
    <location>
        <begin position="318"/>
        <end position="703"/>
    </location>
</feature>
<dbReference type="InterPro" id="IPR024079">
    <property type="entry name" value="MetalloPept_cat_dom_sf"/>
</dbReference>